<sequence>MITGALKSQVDRIWDAFWSGGISNPITVIEQFTYLLFMRQLDERQADAEFLANTLGGEPDDTQLFYDATHDHLRFSKLLAVDSPEARFAAFREGFDYIKQLGAARDSGFVTHMKDAAFLIPNAATLTTVATMIAKLEFSNKDMTGDLYEYMLSKLATAGTNGQFRTPSHIIELIVALTEPKVTDRLIDPACGTAGFLAATSEYLRDDFKNATKLQREQYLAHSLTGFDFDSTMVRIAAMNMVMHGFSDPNISYLDSLQELAPERLEAFDVLLANPPFAGSINQDILDPELASIKTKKTELLFIARFLTLLKLGGRAAVVVPEGVLFGSTHAHKTLRKELVDNQKIDGIIKLPSGAFKPYTGVSTAIVCFTRTDSPGQNEHIWFYDITADGRSLDDKRTPLLAEELLGPWPKTPLDDAQLRLNNLPDVVARFHNQAAERDRARTEASFTVPVDEIREADYDLSMNRYKEIVFETEETRDPKDILADIDALDAQIADAMSMLKGLI</sequence>
<dbReference type="Proteomes" id="UP001205920">
    <property type="component" value="Unassembled WGS sequence"/>
</dbReference>
<keyword evidence="11" id="KW-1185">Reference proteome</keyword>
<dbReference type="Pfam" id="PF12161">
    <property type="entry name" value="HsdM_N"/>
    <property type="match status" value="1"/>
</dbReference>
<evidence type="ECO:0000259" key="8">
    <source>
        <dbReference type="Pfam" id="PF02384"/>
    </source>
</evidence>
<dbReference type="EC" id="2.1.1.72" evidence="2"/>
<comment type="catalytic activity">
    <reaction evidence="7">
        <text>a 2'-deoxyadenosine in DNA + S-adenosyl-L-methionine = an N(6)-methyl-2'-deoxyadenosine in DNA + S-adenosyl-L-homocysteine + H(+)</text>
        <dbReference type="Rhea" id="RHEA:15197"/>
        <dbReference type="Rhea" id="RHEA-COMP:12418"/>
        <dbReference type="Rhea" id="RHEA-COMP:12419"/>
        <dbReference type="ChEBI" id="CHEBI:15378"/>
        <dbReference type="ChEBI" id="CHEBI:57856"/>
        <dbReference type="ChEBI" id="CHEBI:59789"/>
        <dbReference type="ChEBI" id="CHEBI:90615"/>
        <dbReference type="ChEBI" id="CHEBI:90616"/>
        <dbReference type="EC" id="2.1.1.72"/>
    </reaction>
</comment>
<dbReference type="PANTHER" id="PTHR42933:SF3">
    <property type="entry name" value="TYPE I RESTRICTION ENZYME MJAVIII METHYLASE SUBUNIT"/>
    <property type="match status" value="1"/>
</dbReference>
<keyword evidence="4" id="KW-0808">Transferase</keyword>
<dbReference type="Gene3D" id="1.20.1260.30">
    <property type="match status" value="1"/>
</dbReference>
<evidence type="ECO:0000256" key="3">
    <source>
        <dbReference type="ARBA" id="ARBA00022603"/>
    </source>
</evidence>
<comment type="caution">
    <text evidence="10">The sequence shown here is derived from an EMBL/GenBank/DDBJ whole genome shotgun (WGS) entry which is preliminary data.</text>
</comment>
<name>A0AAW5HVY5_9CORY</name>
<evidence type="ECO:0000259" key="9">
    <source>
        <dbReference type="Pfam" id="PF12161"/>
    </source>
</evidence>
<dbReference type="InterPro" id="IPR038333">
    <property type="entry name" value="T1MK-like_N_sf"/>
</dbReference>
<keyword evidence="6" id="KW-0680">Restriction system</keyword>
<dbReference type="GO" id="GO:0008170">
    <property type="term" value="F:N-methyltransferase activity"/>
    <property type="evidence" value="ECO:0007669"/>
    <property type="project" value="InterPro"/>
</dbReference>
<dbReference type="RefSeq" id="WP_071573209.1">
    <property type="nucleotide sequence ID" value="NZ_JAEUWV010000004.1"/>
</dbReference>
<dbReference type="Pfam" id="PF02384">
    <property type="entry name" value="N6_Mtase"/>
    <property type="match status" value="1"/>
</dbReference>
<dbReference type="AlphaFoldDB" id="A0AAW5HVY5"/>
<evidence type="ECO:0000313" key="11">
    <source>
        <dbReference type="Proteomes" id="UP001205920"/>
    </source>
</evidence>
<dbReference type="GO" id="GO:0003677">
    <property type="term" value="F:DNA binding"/>
    <property type="evidence" value="ECO:0007669"/>
    <property type="project" value="InterPro"/>
</dbReference>
<feature type="domain" description="N6 adenine-specific DNA methyltransferase N-terminal" evidence="9">
    <location>
        <begin position="6"/>
        <end position="126"/>
    </location>
</feature>
<evidence type="ECO:0000256" key="1">
    <source>
        <dbReference type="ARBA" id="ARBA00006594"/>
    </source>
</evidence>
<protein>
    <recommendedName>
        <fullName evidence="2">site-specific DNA-methyltransferase (adenine-specific)</fullName>
        <ecNumber evidence="2">2.1.1.72</ecNumber>
    </recommendedName>
</protein>
<evidence type="ECO:0000256" key="4">
    <source>
        <dbReference type="ARBA" id="ARBA00022679"/>
    </source>
</evidence>
<dbReference type="GO" id="GO:0009307">
    <property type="term" value="P:DNA restriction-modification system"/>
    <property type="evidence" value="ECO:0007669"/>
    <property type="project" value="UniProtKB-KW"/>
</dbReference>
<evidence type="ECO:0000256" key="2">
    <source>
        <dbReference type="ARBA" id="ARBA00011900"/>
    </source>
</evidence>
<reference evidence="10 11" key="1">
    <citation type="submission" date="2021-01" db="EMBL/GenBank/DDBJ databases">
        <title>Identification and Characterization of Corynebacterium sp.</title>
        <authorList>
            <person name="Luo Q."/>
            <person name="Qu P."/>
            <person name="Chen Q."/>
        </authorList>
    </citation>
    <scope>NUCLEOTIDE SEQUENCE [LARGE SCALE GENOMIC DNA]</scope>
    <source>
        <strain evidence="10 11">MC-18</strain>
    </source>
</reference>
<comment type="similarity">
    <text evidence="1">Belongs to the N(4)/N(6)-methyltransferase family.</text>
</comment>
<dbReference type="SUPFAM" id="SSF53335">
    <property type="entry name" value="S-adenosyl-L-methionine-dependent methyltransferases"/>
    <property type="match status" value="1"/>
</dbReference>
<feature type="domain" description="DNA methylase adenine-specific" evidence="8">
    <location>
        <begin position="140"/>
        <end position="469"/>
    </location>
</feature>
<dbReference type="EMBL" id="JAEUWV010000004">
    <property type="protein sequence ID" value="MCO6394349.1"/>
    <property type="molecule type" value="Genomic_DNA"/>
</dbReference>
<accession>A0AAW5HVY5</accession>
<gene>
    <name evidence="10" type="ORF">JMN37_05055</name>
</gene>
<keyword evidence="3 10" id="KW-0489">Methyltransferase</keyword>
<dbReference type="InterPro" id="IPR003356">
    <property type="entry name" value="DNA_methylase_A-5"/>
</dbReference>
<dbReference type="Gene3D" id="3.40.50.150">
    <property type="entry name" value="Vaccinia Virus protein VP39"/>
    <property type="match status" value="1"/>
</dbReference>
<dbReference type="InterPro" id="IPR029063">
    <property type="entry name" value="SAM-dependent_MTases_sf"/>
</dbReference>
<dbReference type="PROSITE" id="PS00092">
    <property type="entry name" value="N6_MTASE"/>
    <property type="match status" value="1"/>
</dbReference>
<evidence type="ECO:0000256" key="7">
    <source>
        <dbReference type="ARBA" id="ARBA00047942"/>
    </source>
</evidence>
<evidence type="ECO:0000256" key="6">
    <source>
        <dbReference type="ARBA" id="ARBA00022747"/>
    </source>
</evidence>
<dbReference type="GO" id="GO:0032259">
    <property type="term" value="P:methylation"/>
    <property type="evidence" value="ECO:0007669"/>
    <property type="project" value="UniProtKB-KW"/>
</dbReference>
<organism evidence="10 11">
    <name type="scientific">Corynebacterium lipophilum</name>
    <dbReference type="NCBI Taxonomy" id="2804918"/>
    <lineage>
        <taxon>Bacteria</taxon>
        <taxon>Bacillati</taxon>
        <taxon>Actinomycetota</taxon>
        <taxon>Actinomycetes</taxon>
        <taxon>Mycobacteriales</taxon>
        <taxon>Corynebacteriaceae</taxon>
        <taxon>Corynebacterium</taxon>
    </lineage>
</organism>
<dbReference type="GO" id="GO:0009007">
    <property type="term" value="F:site-specific DNA-methyltransferase (adenine-specific) activity"/>
    <property type="evidence" value="ECO:0007669"/>
    <property type="project" value="UniProtKB-EC"/>
</dbReference>
<evidence type="ECO:0000313" key="10">
    <source>
        <dbReference type="EMBL" id="MCO6394349.1"/>
    </source>
</evidence>
<dbReference type="InterPro" id="IPR022749">
    <property type="entry name" value="D12N6_MeTrfase_N"/>
</dbReference>
<keyword evidence="5" id="KW-0949">S-adenosyl-L-methionine</keyword>
<dbReference type="InterPro" id="IPR002052">
    <property type="entry name" value="DNA_methylase_N6_adenine_CS"/>
</dbReference>
<dbReference type="PANTHER" id="PTHR42933">
    <property type="entry name" value="SLR6095 PROTEIN"/>
    <property type="match status" value="1"/>
</dbReference>
<dbReference type="PRINTS" id="PR00507">
    <property type="entry name" value="N12N6MTFRASE"/>
</dbReference>
<evidence type="ECO:0000256" key="5">
    <source>
        <dbReference type="ARBA" id="ARBA00022691"/>
    </source>
</evidence>
<dbReference type="InterPro" id="IPR051537">
    <property type="entry name" value="DNA_Adenine_Mtase"/>
</dbReference>
<proteinExistence type="inferred from homology"/>